<dbReference type="EMBL" id="DTHB01000049">
    <property type="protein sequence ID" value="HGB15089.1"/>
    <property type="molecule type" value="Genomic_DNA"/>
</dbReference>
<name>A0A7C3WHY9_9BACT</name>
<accession>A0A7C3WHY9</accession>
<dbReference type="Pfam" id="PF14361">
    <property type="entry name" value="RsbRD_N"/>
    <property type="match status" value="1"/>
</dbReference>
<dbReference type="InterPro" id="IPR025751">
    <property type="entry name" value="RsbRD_N_dom"/>
</dbReference>
<feature type="domain" description="RsbT co-antagonist protein RsbRD N-terminal" evidence="1">
    <location>
        <begin position="14"/>
        <end position="148"/>
    </location>
</feature>
<evidence type="ECO:0000313" key="2">
    <source>
        <dbReference type="EMBL" id="HGB15089.1"/>
    </source>
</evidence>
<gene>
    <name evidence="2" type="ORF">ENV62_07635</name>
</gene>
<sequence length="170" mass="19399">MRLRNLLAQKKPLLLERWLDLIFSTYPPETAGFLRKEKDRFNNPVAFRIAEGAKGLVQAIIFGATTEELYRYLDEIIRIKALQDFTPSQALAFVFFLKKVVREELAKELAADAALAGEVLELESEIDGLALLGFDVYLKRREKLYEIRVDEVKRSVSGLLRKAGVNLNNL</sequence>
<dbReference type="AlphaFoldDB" id="A0A7C3WHY9"/>
<reference evidence="2" key="1">
    <citation type="journal article" date="2020" name="mSystems">
        <title>Genome- and Community-Level Interaction Insights into Carbon Utilization and Element Cycling Functions of Hydrothermarchaeota in Hydrothermal Sediment.</title>
        <authorList>
            <person name="Zhou Z."/>
            <person name="Liu Y."/>
            <person name="Xu W."/>
            <person name="Pan J."/>
            <person name="Luo Z.H."/>
            <person name="Li M."/>
        </authorList>
    </citation>
    <scope>NUCLEOTIDE SEQUENCE [LARGE SCALE GENOMIC DNA]</scope>
    <source>
        <strain evidence="2">SpSt-776</strain>
    </source>
</reference>
<proteinExistence type="predicted"/>
<comment type="caution">
    <text evidence="2">The sequence shown here is derived from an EMBL/GenBank/DDBJ whole genome shotgun (WGS) entry which is preliminary data.</text>
</comment>
<protein>
    <recommendedName>
        <fullName evidence="1">RsbT co-antagonist protein RsbRD N-terminal domain-containing protein</fullName>
    </recommendedName>
</protein>
<organism evidence="2">
    <name type="scientific">Desulfobacca acetoxidans</name>
    <dbReference type="NCBI Taxonomy" id="60893"/>
    <lineage>
        <taxon>Bacteria</taxon>
        <taxon>Pseudomonadati</taxon>
        <taxon>Thermodesulfobacteriota</taxon>
        <taxon>Desulfobaccia</taxon>
        <taxon>Desulfobaccales</taxon>
        <taxon>Desulfobaccaceae</taxon>
        <taxon>Desulfobacca</taxon>
    </lineage>
</organism>
<evidence type="ECO:0000259" key="1">
    <source>
        <dbReference type="Pfam" id="PF14361"/>
    </source>
</evidence>